<feature type="region of interest" description="Disordered" evidence="1">
    <location>
        <begin position="326"/>
        <end position="346"/>
    </location>
</feature>
<feature type="compositionally biased region" description="Polar residues" evidence="1">
    <location>
        <begin position="326"/>
        <end position="342"/>
    </location>
</feature>
<dbReference type="Proteomes" id="UP000887578">
    <property type="component" value="Unplaced"/>
</dbReference>
<evidence type="ECO:0000313" key="2">
    <source>
        <dbReference type="Proteomes" id="UP000887578"/>
    </source>
</evidence>
<evidence type="ECO:0000256" key="1">
    <source>
        <dbReference type="SAM" id="MobiDB-lite"/>
    </source>
</evidence>
<organism evidence="2 3">
    <name type="scientific">Panagrolaimus davidi</name>
    <dbReference type="NCBI Taxonomy" id="227884"/>
    <lineage>
        <taxon>Eukaryota</taxon>
        <taxon>Metazoa</taxon>
        <taxon>Ecdysozoa</taxon>
        <taxon>Nematoda</taxon>
        <taxon>Chromadorea</taxon>
        <taxon>Rhabditida</taxon>
        <taxon>Tylenchina</taxon>
        <taxon>Panagrolaimomorpha</taxon>
        <taxon>Panagrolaimoidea</taxon>
        <taxon>Panagrolaimidae</taxon>
        <taxon>Panagrolaimus</taxon>
    </lineage>
</organism>
<protein>
    <submittedName>
        <fullName evidence="3">Uncharacterized protein</fullName>
    </submittedName>
</protein>
<dbReference type="WBParaSite" id="PDA_v2.g16535.t1">
    <property type="protein sequence ID" value="PDA_v2.g16535.t1"/>
    <property type="gene ID" value="PDA_v2.g16535"/>
</dbReference>
<keyword evidence="2" id="KW-1185">Reference proteome</keyword>
<feature type="region of interest" description="Disordered" evidence="1">
    <location>
        <begin position="377"/>
        <end position="438"/>
    </location>
</feature>
<evidence type="ECO:0000313" key="3">
    <source>
        <dbReference type="WBParaSite" id="PDA_v2.g16535.t1"/>
    </source>
</evidence>
<proteinExistence type="predicted"/>
<sequence length="438" mass="47357">MASNVNRKGSFLDPASVGHILQDATAASADGFAVYAGDVCDGGGTSSAGEARGNGNASSAGDVRGDADIISSEPTAAISAVYILKPSRSADHPLSAAAGDRNNSEFFPEVRFHICLNGDILRVRGQVGGALQSFMELAHLSTFLLLSPETDSANASFSTDPSNDYPYMAFTQSSNLDPPTSAIHCDAESFLHMFKKSPPEPSTPARRLPAHAHRDGERNLVMLQFLLPLFILQKNAMGITAPVIVALGTHPQNTFYICVDDDILRVRGQFGDALQSFMEIVHLFNLEYDKQTIGITYFLEAMMKMKHQLTSGRQQLLDVLLPQTQRHNPTSASTSNDPSNDSPAIEFSQSSYLDRSSSSFNPQYDEQSILQMFDVSPHDSPIRKRPAQPSSDNAKKPRHAPITASSLHSAIQQTVPPDSSSATQTSSQNREPSPSIFD</sequence>
<name>A0A914PL31_9BILA</name>
<dbReference type="AlphaFoldDB" id="A0A914PL31"/>
<accession>A0A914PL31</accession>
<reference evidence="3" key="1">
    <citation type="submission" date="2022-11" db="UniProtKB">
        <authorList>
            <consortium name="WormBaseParasite"/>
        </authorList>
    </citation>
    <scope>IDENTIFICATION</scope>
</reference>
<feature type="compositionally biased region" description="Polar residues" evidence="1">
    <location>
        <begin position="403"/>
        <end position="432"/>
    </location>
</feature>
<feature type="region of interest" description="Disordered" evidence="1">
    <location>
        <begin position="46"/>
        <end position="66"/>
    </location>
</feature>